<dbReference type="Gramene" id="OMERI05G17750.1">
    <property type="protein sequence ID" value="OMERI05G17750.1"/>
    <property type="gene ID" value="OMERI05G17750"/>
</dbReference>
<organism evidence="1">
    <name type="scientific">Oryza meridionalis</name>
    <dbReference type="NCBI Taxonomy" id="40149"/>
    <lineage>
        <taxon>Eukaryota</taxon>
        <taxon>Viridiplantae</taxon>
        <taxon>Streptophyta</taxon>
        <taxon>Embryophyta</taxon>
        <taxon>Tracheophyta</taxon>
        <taxon>Spermatophyta</taxon>
        <taxon>Magnoliopsida</taxon>
        <taxon>Liliopsida</taxon>
        <taxon>Poales</taxon>
        <taxon>Poaceae</taxon>
        <taxon>BOP clade</taxon>
        <taxon>Oryzoideae</taxon>
        <taxon>Oryzeae</taxon>
        <taxon>Oryzinae</taxon>
        <taxon>Oryza</taxon>
    </lineage>
</organism>
<protein>
    <submittedName>
        <fullName evidence="1">Uncharacterized protein</fullName>
    </submittedName>
</protein>
<sequence>MSQFGEEEEEEEEMRGKWLVAWPWPSATALAPPSTRATAARLLLPLSAARSAPLVALATSLARHRRSTVSAARSQPRCSGHLIPSYISLSKCAASKKLELWALSNEAVGLRAFPWNIAFVFR</sequence>
<dbReference type="AlphaFoldDB" id="A0A0E0DSX3"/>
<dbReference type="HOGENOM" id="CLU_2030441_0_0_1"/>
<evidence type="ECO:0000313" key="2">
    <source>
        <dbReference type="Proteomes" id="UP000008021"/>
    </source>
</evidence>
<reference evidence="1" key="1">
    <citation type="submission" date="2015-04" db="UniProtKB">
        <authorList>
            <consortium name="EnsemblPlants"/>
        </authorList>
    </citation>
    <scope>IDENTIFICATION</scope>
</reference>
<accession>A0A0E0DSX3</accession>
<proteinExistence type="predicted"/>
<reference evidence="1" key="2">
    <citation type="submission" date="2018-05" db="EMBL/GenBank/DDBJ databases">
        <title>OmerRS3 (Oryza meridionalis Reference Sequence Version 3).</title>
        <authorList>
            <person name="Zhang J."/>
            <person name="Kudrna D."/>
            <person name="Lee S."/>
            <person name="Talag J."/>
            <person name="Welchert J."/>
            <person name="Wing R.A."/>
        </authorList>
    </citation>
    <scope>NUCLEOTIDE SEQUENCE [LARGE SCALE GENOMIC DNA]</scope>
    <source>
        <strain evidence="1">cv. OR44</strain>
    </source>
</reference>
<evidence type="ECO:0000313" key="1">
    <source>
        <dbReference type="EnsemblPlants" id="OMERI05G17750.1"/>
    </source>
</evidence>
<dbReference type="EnsemblPlants" id="OMERI05G17750.1">
    <property type="protein sequence ID" value="OMERI05G17750.1"/>
    <property type="gene ID" value="OMERI05G17750"/>
</dbReference>
<dbReference type="Proteomes" id="UP000008021">
    <property type="component" value="Chromosome 5"/>
</dbReference>
<keyword evidence="2" id="KW-1185">Reference proteome</keyword>
<name>A0A0E0DSX3_9ORYZ</name>